<dbReference type="InterPro" id="IPR039442">
    <property type="entry name" value="Mrr-like_dom"/>
</dbReference>
<dbReference type="SMART" id="SM00490">
    <property type="entry name" value="HELICc"/>
    <property type="match status" value="1"/>
</dbReference>
<dbReference type="PRINTS" id="PR00507">
    <property type="entry name" value="N12N6MTFRASE"/>
</dbReference>
<dbReference type="RefSeq" id="WP_013044877.1">
    <property type="nucleotide sequence ID" value="NC_014010.1"/>
</dbReference>
<dbReference type="SMART" id="SM00487">
    <property type="entry name" value="DEXDc"/>
    <property type="match status" value="1"/>
</dbReference>
<dbReference type="GO" id="GO:0032259">
    <property type="term" value="P:methylation"/>
    <property type="evidence" value="ECO:0007669"/>
    <property type="project" value="InterPro"/>
</dbReference>
<dbReference type="Pfam" id="PF18135">
    <property type="entry name" value="Type_ISP_C"/>
    <property type="match status" value="1"/>
</dbReference>
<dbReference type="KEGG" id="apb:SAR116_0004"/>
<dbReference type="GO" id="GO:0008168">
    <property type="term" value="F:methyltransferase activity"/>
    <property type="evidence" value="ECO:0007669"/>
    <property type="project" value="InterPro"/>
</dbReference>
<dbReference type="PROSITE" id="PS00290">
    <property type="entry name" value="IG_MHC"/>
    <property type="match status" value="1"/>
</dbReference>
<dbReference type="EMBL" id="CP001751">
    <property type="protein sequence ID" value="ADE38247.1"/>
    <property type="molecule type" value="Genomic_DNA"/>
</dbReference>
<evidence type="ECO:0000313" key="2">
    <source>
        <dbReference type="EMBL" id="ADE38247.1"/>
    </source>
</evidence>
<dbReference type="SUPFAM" id="SSF52540">
    <property type="entry name" value="P-loop containing nucleoside triphosphate hydrolases"/>
    <property type="match status" value="1"/>
</dbReference>
<accession>D5BNI0</accession>
<sequence length="1596" mass="178848">MTTFNDVLDALRAQARNTREQGTLFEDLMEAILPQLPDAGFEEVWSWKAWPDRHAQTGMNAQDVGIDLVGKREGEDGFCAIQCKFYDPDTSIAESDLGTFFTQSGKDAFSSRLIITTTDRWTKHAETAIRHQDKPTNRMRMADLAELAIDWDIHKPKQTKLDITKYTLNGRQKEARDAVITGLKDNDRGKLIMACGTGKTLTSLHIAEMMIEGTGHVLFMVPSISLLAQSLHEWSFQRRKDHRYIAVCSDTKVDRTSEDSAVEDLIFPASTNAHSVAHALRQKANRMTVVFCTYQSIDIIHQAQQMGAPAFDLVICDEAHRTTGIDRANLAKGKTSPFVRVHDGDYLKAAKRLYMTATPRIYTDHSKQKADDQNIGIYSMDDEAEFGTVLYRLSFSDAITEGLLSDYRVIVLNMSESHVSQTMQDAISDKNELSVDDAAKIVGCYNALRNRPEESDSKKLKRAVSFSSTIKKSKHVRDHFQAVVDKMDEQEHDGFTCQVDHVDGTNTALERKNKLDWLREPAGANEHGEICRILSNAKCLTEGVDVPALDAAIFMNPRKSQVDVVQAVGRVMRKAEGKDYGYVILPIVIPLGKTPEEALDDNETYAVVWEILRALRSHDDRLTNMISKLDLNATKPDFIQVIGGDAWDDQDSEKVKDGFQFGLDLGEEFRDAIYAKLVERVGDRQYWETWARDVAHIHELLITRITDLCASNPALQARFDGFVTSLQADINDNVDAGEAVSILAQHMITRPIFDALFDHYDFAGLNPVSQSLDMMLAELAPFGLENELRGMDRFYASVRDRVTGIDNAAARQKIVIELYEKFFKTAFPKVSESLGIAYTPVEIVDFILHSADHVLRTQFGRGIGDEDVHVIDPFTGTGTFINRLISNPALIPDEKLPHKFAHEIHANEMLLMAYYIASINIEEAYHVRMSKANGGAGGGAKTGGDYMPFPGIVLTDTFQLYERALSRQDDMDSHFMPDNNERRNRQINAPIRVIIGNPPYSAGQKSQNDANQNLTYPNLDESIRSTYAAQSTATNKNALYDSYIRAFKWASDRIGDEGVIALVSGAAWIDRPFADGMRKSLAEEFSSIHIFHLRGDIRKNMLSKGAAREGENVFGQASMTGIAITILTKQAGHVGDCAIYHHDIGDDLRRDDKLAKIADARSIAGLDWQTIIPNPEGDWLNQRDPAFQKLIALGSKDVKSRKVIAPDTVFKVYSGGVKTNRDPWAYNISQQKLVDNMQAMVGFYNEQLADFQAAKQNHSDLKAADFISNDPTKISWSRSLVADIGKLKSLIFSQQHITSSQYRPFTREYLYFDRRLNDMVYRMPSIFPKPDNENRVIAVTGVGSRSGFSCLIADCVPNLHYLDSGQCFPRWTFDEDGRNRQDNIPNEAVRRFRAHYADESITGDDIFDYVYGILHAPDYRTTFANDLTKALPRIPMAPDFRAFAKAGKQLGALHLNYETGDEYGLNILVDGDIALGDILLDDADYHVQKMRWASKTDKTAIRYNNRITLAGIPADALRYVVSGKPALDWVIDRYCIKTDKASGITNDANDWITEQIANGGNEGGAPDALIRLIQRVTHLSVETMKIVDNLPPSLEE</sequence>
<dbReference type="Pfam" id="PF22240">
    <property type="entry name" value="ISP_coupler"/>
    <property type="match status" value="1"/>
</dbReference>
<dbReference type="Proteomes" id="UP000007460">
    <property type="component" value="Chromosome"/>
</dbReference>
<dbReference type="eggNOG" id="COG1111">
    <property type="taxonomic scope" value="Bacteria"/>
</dbReference>
<dbReference type="Pfam" id="PF13156">
    <property type="entry name" value="Mrr_cat_2"/>
    <property type="match status" value="1"/>
</dbReference>
<feature type="domain" description="Helicase ATP-binding" evidence="1">
    <location>
        <begin position="180"/>
        <end position="377"/>
    </location>
</feature>
<dbReference type="GO" id="GO:0005524">
    <property type="term" value="F:ATP binding"/>
    <property type="evidence" value="ECO:0007669"/>
    <property type="project" value="InterPro"/>
</dbReference>
<dbReference type="InterPro" id="IPR002052">
    <property type="entry name" value="DNA_methylase_N6_adenine_CS"/>
</dbReference>
<dbReference type="GO" id="GO:0016787">
    <property type="term" value="F:hydrolase activity"/>
    <property type="evidence" value="ECO:0007669"/>
    <property type="project" value="InterPro"/>
</dbReference>
<dbReference type="Gene3D" id="3.40.1350.10">
    <property type="match status" value="1"/>
</dbReference>
<dbReference type="SUPFAM" id="SSF53335">
    <property type="entry name" value="S-adenosyl-L-methionine-dependent methyltransferases"/>
    <property type="match status" value="1"/>
</dbReference>
<dbReference type="eggNOG" id="COG0286">
    <property type="taxonomic scope" value="Bacteria"/>
</dbReference>
<dbReference type="InterPro" id="IPR006935">
    <property type="entry name" value="Helicase/UvrB_N"/>
</dbReference>
<dbReference type="InterPro" id="IPR011335">
    <property type="entry name" value="Restrct_endonuc-II-like"/>
</dbReference>
<dbReference type="SUPFAM" id="SSF52980">
    <property type="entry name" value="Restriction endonuclease-like"/>
    <property type="match status" value="1"/>
</dbReference>
<dbReference type="InterPro" id="IPR027417">
    <property type="entry name" value="P-loop_NTPase"/>
</dbReference>
<protein>
    <recommendedName>
        <fullName evidence="1">Helicase ATP-binding domain-containing protein</fullName>
    </recommendedName>
</protein>
<dbReference type="Gene3D" id="3.40.50.150">
    <property type="entry name" value="Vaccinia Virus protein VP39"/>
    <property type="match status" value="1"/>
</dbReference>
<dbReference type="Pfam" id="PF00271">
    <property type="entry name" value="Helicase_C"/>
    <property type="match status" value="1"/>
</dbReference>
<name>D5BNI0_PUNMI</name>
<proteinExistence type="predicted"/>
<dbReference type="InterPro" id="IPR014001">
    <property type="entry name" value="Helicase_ATP-bd"/>
</dbReference>
<dbReference type="InterPro" id="IPR050742">
    <property type="entry name" value="Helicase_Restrict-Modif_Enz"/>
</dbReference>
<dbReference type="eggNOG" id="COG4889">
    <property type="taxonomic scope" value="Bacteria"/>
</dbReference>
<dbReference type="CDD" id="cd22333">
    <property type="entry name" value="LlaBIII_nuclease-like"/>
    <property type="match status" value="1"/>
</dbReference>
<dbReference type="CDD" id="cd18785">
    <property type="entry name" value="SF2_C"/>
    <property type="match status" value="1"/>
</dbReference>
<dbReference type="HOGENOM" id="CLU_002151_1_0_5"/>
<dbReference type="GO" id="GO:0003677">
    <property type="term" value="F:DNA binding"/>
    <property type="evidence" value="ECO:0007669"/>
    <property type="project" value="InterPro"/>
</dbReference>
<dbReference type="PROSITE" id="PS00092">
    <property type="entry name" value="N6_MTASE"/>
    <property type="match status" value="1"/>
</dbReference>
<dbReference type="Pfam" id="PF04851">
    <property type="entry name" value="ResIII"/>
    <property type="match status" value="1"/>
</dbReference>
<evidence type="ECO:0000259" key="1">
    <source>
        <dbReference type="PROSITE" id="PS51192"/>
    </source>
</evidence>
<dbReference type="REBASE" id="25062">
    <property type="entry name" value="Pma1322ORF4P"/>
</dbReference>
<dbReference type="Gene3D" id="3.40.50.300">
    <property type="entry name" value="P-loop containing nucleotide triphosphate hydrolases"/>
    <property type="match status" value="2"/>
</dbReference>
<dbReference type="PROSITE" id="PS51192">
    <property type="entry name" value="HELICASE_ATP_BIND_1"/>
    <property type="match status" value="1"/>
</dbReference>
<dbReference type="InterPro" id="IPR011856">
    <property type="entry name" value="tRNA_endonuc-like_dom_sf"/>
</dbReference>
<keyword evidence="3" id="KW-1185">Reference proteome</keyword>
<dbReference type="InterPro" id="IPR041635">
    <property type="entry name" value="Type_ISP_LLaBIII_C"/>
</dbReference>
<dbReference type="InterPro" id="IPR003006">
    <property type="entry name" value="Ig/MHC_CS"/>
</dbReference>
<dbReference type="PANTHER" id="PTHR47396">
    <property type="entry name" value="TYPE I RESTRICTION ENZYME ECOKI R PROTEIN"/>
    <property type="match status" value="1"/>
</dbReference>
<dbReference type="InterPro" id="IPR029063">
    <property type="entry name" value="SAM-dependent_MTases_sf"/>
</dbReference>
<dbReference type="GO" id="GO:0005829">
    <property type="term" value="C:cytosol"/>
    <property type="evidence" value="ECO:0007669"/>
    <property type="project" value="TreeGrafter"/>
</dbReference>
<evidence type="ECO:0000313" key="3">
    <source>
        <dbReference type="Proteomes" id="UP000007460"/>
    </source>
</evidence>
<dbReference type="OrthoDB" id="5194627at2"/>
<organism evidence="2 3">
    <name type="scientific">Puniceispirillum marinum (strain IMCC1322)</name>
    <dbReference type="NCBI Taxonomy" id="488538"/>
    <lineage>
        <taxon>Bacteria</taxon>
        <taxon>Pseudomonadati</taxon>
        <taxon>Pseudomonadota</taxon>
        <taxon>Alphaproteobacteria</taxon>
        <taxon>Candidatus Puniceispirillales</taxon>
        <taxon>Candidatus Puniceispirillaceae</taxon>
        <taxon>Candidatus Puniceispirillum</taxon>
    </lineage>
</organism>
<dbReference type="InterPro" id="IPR053980">
    <property type="entry name" value="ISP_coupler"/>
</dbReference>
<reference evidence="2 3" key="1">
    <citation type="journal article" date="2010" name="J. Bacteriol.">
        <title>Complete genome sequence of "Candidatus Puniceispirillum marinum" IMCC1322, a representative of the SAR116 clade in the Alphaproteobacteria.</title>
        <authorList>
            <person name="Oh H.M."/>
            <person name="Kwon K.K."/>
            <person name="Kang I."/>
            <person name="Kang S.G."/>
            <person name="Lee J.H."/>
            <person name="Kim S.J."/>
            <person name="Cho J.C."/>
        </authorList>
    </citation>
    <scope>NUCLEOTIDE SEQUENCE [LARGE SCALE GENOMIC DNA]</scope>
    <source>
        <strain evidence="2 3">IMCC1322</strain>
    </source>
</reference>
<dbReference type="InterPro" id="IPR001650">
    <property type="entry name" value="Helicase_C-like"/>
</dbReference>
<dbReference type="PANTHER" id="PTHR47396:SF1">
    <property type="entry name" value="ATP-DEPENDENT HELICASE IRC3-RELATED"/>
    <property type="match status" value="1"/>
</dbReference>
<gene>
    <name evidence="2" type="ordered locus">SAR116_0004</name>
</gene>